<proteinExistence type="predicted"/>
<dbReference type="Proteomes" id="UP000029389">
    <property type="component" value="Unassembled WGS sequence"/>
</dbReference>
<dbReference type="EMBL" id="JMQC01000008">
    <property type="protein sequence ID" value="KFN03247.1"/>
    <property type="molecule type" value="Genomic_DNA"/>
</dbReference>
<gene>
    <name evidence="1" type="ORF">DJ93_998</name>
</gene>
<organism evidence="1 2">
    <name type="scientific">Bacillus clarus</name>
    <dbReference type="NCBI Taxonomy" id="2338372"/>
    <lineage>
        <taxon>Bacteria</taxon>
        <taxon>Bacillati</taxon>
        <taxon>Bacillota</taxon>
        <taxon>Bacilli</taxon>
        <taxon>Bacillales</taxon>
        <taxon>Bacillaceae</taxon>
        <taxon>Bacillus</taxon>
        <taxon>Bacillus cereus group</taxon>
    </lineage>
</organism>
<comment type="caution">
    <text evidence="1">The sequence shown here is derived from an EMBL/GenBank/DDBJ whole genome shotgun (WGS) entry which is preliminary data.</text>
</comment>
<evidence type="ECO:0000313" key="2">
    <source>
        <dbReference type="Proteomes" id="UP000029389"/>
    </source>
</evidence>
<sequence>MKMGHYVPFLFFLEGLKSYLTMQEKRCEKNSIL</sequence>
<dbReference type="AlphaFoldDB" id="A0A090YY04"/>
<accession>A0A090YY04</accession>
<evidence type="ECO:0000313" key="1">
    <source>
        <dbReference type="EMBL" id="KFN03247.1"/>
    </source>
</evidence>
<name>A0A090YY04_9BACI</name>
<protein>
    <submittedName>
        <fullName evidence="1">Uncharacterized protein</fullName>
    </submittedName>
</protein>
<reference evidence="1 2" key="1">
    <citation type="submission" date="2014-04" db="EMBL/GenBank/DDBJ databases">
        <authorList>
            <person name="Bishop-Lilly K.A."/>
            <person name="Broomall S.M."/>
            <person name="Chain P.S."/>
            <person name="Chertkov O."/>
            <person name="Coyne S.R."/>
            <person name="Daligault H.E."/>
            <person name="Davenport K.W."/>
            <person name="Erkkila T."/>
            <person name="Frey K.G."/>
            <person name="Gibbons H.S."/>
            <person name="Gu W."/>
            <person name="Jaissle J."/>
            <person name="Johnson S.L."/>
            <person name="Koroleva G.I."/>
            <person name="Ladner J.T."/>
            <person name="Lo C.-C."/>
            <person name="Minogue T.D."/>
            <person name="Munk C."/>
            <person name="Palacios G.F."/>
            <person name="Redden C.L."/>
            <person name="Rosenzweig C.N."/>
            <person name="Scholz M.B."/>
            <person name="Teshima H."/>
            <person name="Xu Y."/>
        </authorList>
    </citation>
    <scope>NUCLEOTIDE SEQUENCE [LARGE SCALE GENOMIC DNA]</scope>
    <source>
        <strain evidence="1 2">BHP</strain>
    </source>
</reference>